<keyword evidence="2" id="KW-0808">Transferase</keyword>
<proteinExistence type="predicted"/>
<dbReference type="PANTHER" id="PTHR43685">
    <property type="entry name" value="GLYCOSYLTRANSFERASE"/>
    <property type="match status" value="1"/>
</dbReference>
<protein>
    <submittedName>
        <fullName evidence="2">Glycosyltransferase family A protein</fullName>
        <ecNumber evidence="2">2.4.-.-</ecNumber>
    </submittedName>
</protein>
<dbReference type="InterPro" id="IPR001173">
    <property type="entry name" value="Glyco_trans_2-like"/>
</dbReference>
<keyword evidence="2" id="KW-0328">Glycosyltransferase</keyword>
<dbReference type="InterPro" id="IPR050834">
    <property type="entry name" value="Glycosyltransf_2"/>
</dbReference>
<dbReference type="Proteomes" id="UP001256827">
    <property type="component" value="Chromosome"/>
</dbReference>
<name>A0ABY9TCF2_BREBE</name>
<dbReference type="EMBL" id="CP134050">
    <property type="protein sequence ID" value="WNC16048.1"/>
    <property type="molecule type" value="Genomic_DNA"/>
</dbReference>
<reference evidence="2 3" key="1">
    <citation type="submission" date="2023-09" db="EMBL/GenBank/DDBJ databases">
        <title>Complete Genome and Methylome dissection of Bacillus brevis NEB573 original source of BbsI restriction endonuclease.</title>
        <authorList>
            <person name="Fomenkov A."/>
            <person name="Roberts R.D."/>
        </authorList>
    </citation>
    <scope>NUCLEOTIDE SEQUENCE [LARGE SCALE GENOMIC DNA]</scope>
    <source>
        <strain evidence="2 3">NEB573</strain>
    </source>
</reference>
<evidence type="ECO:0000259" key="1">
    <source>
        <dbReference type="Pfam" id="PF00535"/>
    </source>
</evidence>
<keyword evidence="3" id="KW-1185">Reference proteome</keyword>
<evidence type="ECO:0000313" key="2">
    <source>
        <dbReference type="EMBL" id="WNC16048.1"/>
    </source>
</evidence>
<gene>
    <name evidence="2" type="ORF">RGB73_06950</name>
</gene>
<dbReference type="PANTHER" id="PTHR43685:SF2">
    <property type="entry name" value="GLYCOSYLTRANSFERASE 2-LIKE DOMAIN-CONTAINING PROTEIN"/>
    <property type="match status" value="1"/>
</dbReference>
<feature type="domain" description="Glycosyltransferase 2-like" evidence="1">
    <location>
        <begin position="6"/>
        <end position="136"/>
    </location>
</feature>
<dbReference type="RefSeq" id="WP_310770376.1">
    <property type="nucleotide sequence ID" value="NZ_CP134050.1"/>
</dbReference>
<sequence>MECEVTVVIPVYNREAYIADALDSILSQTMQAWKVLIVDDASTDKTAEKIAPYLADERIQYRKNRENRGVGKTLDKALALVDTPYFVIVDSDDWLEKDALETLLAEMKRQPPSTSLVCGNAQVWQEKEGVLERKGLMRHRSFADKYDFLLYGPMLTPRFFRTEAVRRVKGFLADDLSGGRYNEDRYLLLRLIATSRFHHVDKLLYNIRLHGDNLTKKANQGKFNETKKDFIESLMRKWGDEYRPVFYKTPDGWLDVERLVPTELVGAGR</sequence>
<dbReference type="SUPFAM" id="SSF53448">
    <property type="entry name" value="Nucleotide-diphospho-sugar transferases"/>
    <property type="match status" value="1"/>
</dbReference>
<dbReference type="Pfam" id="PF00535">
    <property type="entry name" value="Glycos_transf_2"/>
    <property type="match status" value="1"/>
</dbReference>
<dbReference type="CDD" id="cd00761">
    <property type="entry name" value="Glyco_tranf_GTA_type"/>
    <property type="match status" value="1"/>
</dbReference>
<dbReference type="InterPro" id="IPR029044">
    <property type="entry name" value="Nucleotide-diphossugar_trans"/>
</dbReference>
<organism evidence="2 3">
    <name type="scientific">Brevibacillus brevis</name>
    <name type="common">Bacillus brevis</name>
    <dbReference type="NCBI Taxonomy" id="1393"/>
    <lineage>
        <taxon>Bacteria</taxon>
        <taxon>Bacillati</taxon>
        <taxon>Bacillota</taxon>
        <taxon>Bacilli</taxon>
        <taxon>Bacillales</taxon>
        <taxon>Paenibacillaceae</taxon>
        <taxon>Brevibacillus</taxon>
    </lineage>
</organism>
<dbReference type="EC" id="2.4.-.-" evidence="2"/>
<accession>A0ABY9TCF2</accession>
<dbReference type="Gene3D" id="3.90.550.10">
    <property type="entry name" value="Spore Coat Polysaccharide Biosynthesis Protein SpsA, Chain A"/>
    <property type="match status" value="1"/>
</dbReference>
<evidence type="ECO:0000313" key="3">
    <source>
        <dbReference type="Proteomes" id="UP001256827"/>
    </source>
</evidence>
<dbReference type="GO" id="GO:0016757">
    <property type="term" value="F:glycosyltransferase activity"/>
    <property type="evidence" value="ECO:0007669"/>
    <property type="project" value="UniProtKB-KW"/>
</dbReference>